<dbReference type="Proteomes" id="UP000054826">
    <property type="component" value="Unassembled WGS sequence"/>
</dbReference>
<sequence>MVALGAHSIDFIEIEAQLQIDTICLGQFFEIFEFFRKIASGAASGYASGHKKICISPQATPWAFYCTIFASRLCKNLHM</sequence>
<evidence type="ECO:0000313" key="2">
    <source>
        <dbReference type="Proteomes" id="UP000054826"/>
    </source>
</evidence>
<dbReference type="AlphaFoldDB" id="A0A0V1K1C8"/>
<accession>A0A0V1K1C8</accession>
<dbReference type="EMBL" id="JYDV01000022">
    <property type="protein sequence ID" value="KRZ41044.1"/>
    <property type="molecule type" value="Genomic_DNA"/>
</dbReference>
<protein>
    <submittedName>
        <fullName evidence="1">Uncharacterized protein</fullName>
    </submittedName>
</protein>
<comment type="caution">
    <text evidence="1">The sequence shown here is derived from an EMBL/GenBank/DDBJ whole genome shotgun (WGS) entry which is preliminary data.</text>
</comment>
<name>A0A0V1K1C8_TRIPS</name>
<reference evidence="1 2" key="1">
    <citation type="submission" date="2015-01" db="EMBL/GenBank/DDBJ databases">
        <title>Evolution of Trichinella species and genotypes.</title>
        <authorList>
            <person name="Korhonen P.K."/>
            <person name="Edoardo P."/>
            <person name="Giuseppe L.R."/>
            <person name="Gasser R.B."/>
        </authorList>
    </citation>
    <scope>NUCLEOTIDE SEQUENCE [LARGE SCALE GENOMIC DNA]</scope>
    <source>
        <strain evidence="1">ISS176</strain>
    </source>
</reference>
<organism evidence="1 2">
    <name type="scientific">Trichinella pseudospiralis</name>
    <name type="common">Parasitic roundworm</name>
    <dbReference type="NCBI Taxonomy" id="6337"/>
    <lineage>
        <taxon>Eukaryota</taxon>
        <taxon>Metazoa</taxon>
        <taxon>Ecdysozoa</taxon>
        <taxon>Nematoda</taxon>
        <taxon>Enoplea</taxon>
        <taxon>Dorylaimia</taxon>
        <taxon>Trichinellida</taxon>
        <taxon>Trichinellidae</taxon>
        <taxon>Trichinella</taxon>
    </lineage>
</organism>
<proteinExistence type="predicted"/>
<gene>
    <name evidence="1" type="ORF">T4C_732</name>
</gene>
<evidence type="ECO:0000313" key="1">
    <source>
        <dbReference type="EMBL" id="KRZ41044.1"/>
    </source>
</evidence>